<dbReference type="CDD" id="cd03257">
    <property type="entry name" value="ABC_NikE_OppD_transporters"/>
    <property type="match status" value="1"/>
</dbReference>
<dbReference type="Gene3D" id="3.40.50.300">
    <property type="entry name" value="P-loop containing nucleotide triphosphate hydrolases"/>
    <property type="match status" value="1"/>
</dbReference>
<evidence type="ECO:0000313" key="10">
    <source>
        <dbReference type="Proteomes" id="UP000046176"/>
    </source>
</evidence>
<evidence type="ECO:0000256" key="3">
    <source>
        <dbReference type="ARBA" id="ARBA00022448"/>
    </source>
</evidence>
<dbReference type="InterPro" id="IPR013563">
    <property type="entry name" value="Oligopep_ABC_C"/>
</dbReference>
<dbReference type="GO" id="GO:0005524">
    <property type="term" value="F:ATP binding"/>
    <property type="evidence" value="ECO:0007669"/>
    <property type="project" value="UniProtKB-KW"/>
</dbReference>
<evidence type="ECO:0000313" key="9">
    <source>
        <dbReference type="EMBL" id="CDZ34027.1"/>
    </source>
</evidence>
<dbReference type="GO" id="GO:0016887">
    <property type="term" value="F:ATP hydrolysis activity"/>
    <property type="evidence" value="ECO:0007669"/>
    <property type="project" value="InterPro"/>
</dbReference>
<dbReference type="GO" id="GO:0015833">
    <property type="term" value="P:peptide transport"/>
    <property type="evidence" value="ECO:0007669"/>
    <property type="project" value="InterPro"/>
</dbReference>
<dbReference type="InterPro" id="IPR003439">
    <property type="entry name" value="ABC_transporter-like_ATP-bd"/>
</dbReference>
<comment type="similarity">
    <text evidence="2">Belongs to the ABC transporter superfamily.</text>
</comment>
<dbReference type="InterPro" id="IPR027417">
    <property type="entry name" value="P-loop_NTPase"/>
</dbReference>
<keyword evidence="5" id="KW-0547">Nucleotide-binding</keyword>
<dbReference type="GO" id="GO:0005886">
    <property type="term" value="C:plasma membrane"/>
    <property type="evidence" value="ECO:0007669"/>
    <property type="project" value="UniProtKB-SubCell"/>
</dbReference>
<keyword evidence="3" id="KW-0813">Transport</keyword>
<dbReference type="SMART" id="SM00382">
    <property type="entry name" value="AAA"/>
    <property type="match status" value="1"/>
</dbReference>
<reference evidence="9 10" key="1">
    <citation type="submission" date="2014-08" db="EMBL/GenBank/DDBJ databases">
        <authorList>
            <person name="Chen Y.-H."/>
        </authorList>
    </citation>
    <scope>NUCLEOTIDE SEQUENCE [LARGE SCALE GENOMIC DNA]</scope>
</reference>
<evidence type="ECO:0000256" key="7">
    <source>
        <dbReference type="ARBA" id="ARBA00023136"/>
    </source>
</evidence>
<evidence type="ECO:0000256" key="5">
    <source>
        <dbReference type="ARBA" id="ARBA00022741"/>
    </source>
</evidence>
<dbReference type="PANTHER" id="PTHR43297">
    <property type="entry name" value="OLIGOPEPTIDE TRANSPORT ATP-BINDING PROTEIN APPD"/>
    <property type="match status" value="1"/>
</dbReference>
<dbReference type="PROSITE" id="PS00211">
    <property type="entry name" value="ABC_TRANSPORTER_1"/>
    <property type="match status" value="1"/>
</dbReference>
<dbReference type="PROSITE" id="PS50893">
    <property type="entry name" value="ABC_TRANSPORTER_2"/>
    <property type="match status" value="1"/>
</dbReference>
<evidence type="ECO:0000256" key="2">
    <source>
        <dbReference type="ARBA" id="ARBA00005417"/>
    </source>
</evidence>
<evidence type="ECO:0000256" key="6">
    <source>
        <dbReference type="ARBA" id="ARBA00022840"/>
    </source>
</evidence>
<accession>A0A0T7FG86</accession>
<keyword evidence="4" id="KW-1003">Cell membrane</keyword>
<dbReference type="InterPro" id="IPR003593">
    <property type="entry name" value="AAA+_ATPase"/>
</dbReference>
<dbReference type="SUPFAM" id="SSF52540">
    <property type="entry name" value="P-loop containing nucleoside triphosphate hydrolases"/>
    <property type="match status" value="1"/>
</dbReference>
<keyword evidence="6 9" id="KW-0067">ATP-binding</keyword>
<dbReference type="Pfam" id="PF00005">
    <property type="entry name" value="ABC_tran"/>
    <property type="match status" value="1"/>
</dbReference>
<evidence type="ECO:0000256" key="4">
    <source>
        <dbReference type="ARBA" id="ARBA00022475"/>
    </source>
</evidence>
<dbReference type="NCBIfam" id="TIGR01727">
    <property type="entry name" value="oligo_HPY"/>
    <property type="match status" value="1"/>
</dbReference>
<comment type="subcellular location">
    <subcellularLocation>
        <location evidence="1">Cell inner membrane</location>
        <topology evidence="1">Peripheral membrane protein</topology>
    </subcellularLocation>
</comment>
<dbReference type="FunFam" id="3.40.50.300:FF:000016">
    <property type="entry name" value="Oligopeptide ABC transporter ATP-binding component"/>
    <property type="match status" value="1"/>
</dbReference>
<evidence type="ECO:0000256" key="1">
    <source>
        <dbReference type="ARBA" id="ARBA00004417"/>
    </source>
</evidence>
<dbReference type="EMBL" id="CCRH01000005">
    <property type="protein sequence ID" value="CDZ34027.1"/>
    <property type="molecule type" value="Genomic_DNA"/>
</dbReference>
<dbReference type="GO" id="GO:0055085">
    <property type="term" value="P:transmembrane transport"/>
    <property type="evidence" value="ECO:0007669"/>
    <property type="project" value="UniProtKB-ARBA"/>
</dbReference>
<protein>
    <submittedName>
        <fullName evidence="9">Oligopeptide transport ATP-binding protein OppD</fullName>
    </submittedName>
</protein>
<gene>
    <name evidence="9" type="primary">oppD</name>
    <name evidence="9" type="ORF">NGAL_HAMBI1145_21060</name>
</gene>
<name>A0A0T7FG86_NEOGA</name>
<dbReference type="PANTHER" id="PTHR43297:SF2">
    <property type="entry name" value="DIPEPTIDE TRANSPORT ATP-BINDING PROTEIN DPPD"/>
    <property type="match status" value="1"/>
</dbReference>
<organism evidence="9 10">
    <name type="scientific">Neorhizobium galegae bv. officinalis</name>
    <dbReference type="NCBI Taxonomy" id="323656"/>
    <lineage>
        <taxon>Bacteria</taxon>
        <taxon>Pseudomonadati</taxon>
        <taxon>Pseudomonadota</taxon>
        <taxon>Alphaproteobacteria</taxon>
        <taxon>Hyphomicrobiales</taxon>
        <taxon>Rhizobiaceae</taxon>
        <taxon>Rhizobium/Agrobacterium group</taxon>
        <taxon>Neorhizobium</taxon>
    </lineage>
</organism>
<proteinExistence type="inferred from homology"/>
<dbReference type="RefSeq" id="WP_046666319.1">
    <property type="nucleotide sequence ID" value="NZ_CCRH01000005.1"/>
</dbReference>
<dbReference type="Pfam" id="PF08352">
    <property type="entry name" value="oligo_HPY"/>
    <property type="match status" value="1"/>
</dbReference>
<keyword evidence="7" id="KW-0472">Membrane</keyword>
<evidence type="ECO:0000259" key="8">
    <source>
        <dbReference type="PROSITE" id="PS50893"/>
    </source>
</evidence>
<dbReference type="Proteomes" id="UP000046176">
    <property type="component" value="Unassembled WGS sequence"/>
</dbReference>
<dbReference type="AlphaFoldDB" id="A0A0T7FG86"/>
<feature type="domain" description="ABC transporter" evidence="8">
    <location>
        <begin position="22"/>
        <end position="273"/>
    </location>
</feature>
<dbReference type="InterPro" id="IPR017871">
    <property type="entry name" value="ABC_transporter-like_CS"/>
</dbReference>
<sequence>MTVAPSLSRQQPVASVHPGPLLKVEDLSIEFGPKGTAVRVVEGVSFTIDAGAAVGIVGESGSGKSMTSLAVMGLIPSPPGRIATGRILFEGVDLLGLPRSRMPEIRGRDIAMIFQEPMSSLNPVMTIGDQIGEAIKLHQKMGREERRQRVIELLKLVGIPDPERRLGAYPHQFSGGMRQRVMIAMAVACNPKLLIADEPTTALDVTIQAQVLELMHKIRRTLNTTILLISHDLGVIADICERVIVMYAGKVVEDADVKTIFRSPKHPYTRGLLQSIPRLKDENTRLYQIPGMVPLPGTIKQGCPFFPRCPDRIDKCARETPPLLEITPQQKAACWVSAGATS</sequence>
<dbReference type="OrthoDB" id="9815712at2"/>
<dbReference type="InterPro" id="IPR050388">
    <property type="entry name" value="ABC_Ni/Peptide_Import"/>
</dbReference>